<dbReference type="EC" id="5.3.1.1" evidence="4"/>
<comment type="pathway">
    <text evidence="4">Carbohydrate biosynthesis; gluconeogenesis.</text>
</comment>
<protein>
    <recommendedName>
        <fullName evidence="4">Triosephosphate isomerase</fullName>
        <ecNumber evidence="4">5.3.1.1</ecNumber>
    </recommendedName>
</protein>
<dbReference type="Gene3D" id="3.20.20.70">
    <property type="entry name" value="Aldolase class I"/>
    <property type="match status" value="1"/>
</dbReference>
<dbReference type="GO" id="GO:0006096">
    <property type="term" value="P:glycolytic process"/>
    <property type="evidence" value="ECO:0007669"/>
    <property type="project" value="UniProtKB-UniPathway"/>
</dbReference>
<evidence type="ECO:0000256" key="3">
    <source>
        <dbReference type="ARBA" id="ARBA00023235"/>
    </source>
</evidence>
<organism evidence="5 6">
    <name type="scientific">Nematocida displodere</name>
    <dbReference type="NCBI Taxonomy" id="1805483"/>
    <lineage>
        <taxon>Eukaryota</taxon>
        <taxon>Fungi</taxon>
        <taxon>Fungi incertae sedis</taxon>
        <taxon>Microsporidia</taxon>
        <taxon>Nematocida</taxon>
    </lineage>
</organism>
<dbReference type="GO" id="GO:0019563">
    <property type="term" value="P:glycerol catabolic process"/>
    <property type="evidence" value="ECO:0007669"/>
    <property type="project" value="TreeGrafter"/>
</dbReference>
<dbReference type="GeneID" id="93647609"/>
<evidence type="ECO:0000256" key="2">
    <source>
        <dbReference type="ARBA" id="ARBA00011738"/>
    </source>
</evidence>
<comment type="caution">
    <text evidence="5">The sequence shown here is derived from an EMBL/GenBank/DDBJ whole genome shotgun (WGS) entry which is preliminary data.</text>
</comment>
<evidence type="ECO:0000256" key="1">
    <source>
        <dbReference type="ARBA" id="ARBA00007422"/>
    </source>
</evidence>
<dbReference type="GO" id="GO:0005829">
    <property type="term" value="C:cytosol"/>
    <property type="evidence" value="ECO:0007669"/>
    <property type="project" value="TreeGrafter"/>
</dbReference>
<keyword evidence="4" id="KW-0312">Gluconeogenesis</keyword>
<dbReference type="UniPathway" id="UPA00138"/>
<dbReference type="UniPathway" id="UPA00109">
    <property type="reaction ID" value="UER00189"/>
</dbReference>
<dbReference type="PANTHER" id="PTHR21139">
    <property type="entry name" value="TRIOSEPHOSPHATE ISOMERASE"/>
    <property type="match status" value="1"/>
</dbReference>
<comment type="catalytic activity">
    <reaction evidence="4">
        <text>D-glyceraldehyde 3-phosphate = dihydroxyacetone phosphate</text>
        <dbReference type="Rhea" id="RHEA:18585"/>
        <dbReference type="ChEBI" id="CHEBI:57642"/>
        <dbReference type="ChEBI" id="CHEBI:59776"/>
        <dbReference type="EC" id="5.3.1.1"/>
    </reaction>
</comment>
<comment type="similarity">
    <text evidence="1 4">Belongs to the triosephosphate isomerase family.</text>
</comment>
<keyword evidence="4" id="KW-0324">Glycolysis</keyword>
<comment type="subunit">
    <text evidence="2">Homodimer.</text>
</comment>
<keyword evidence="3 4" id="KW-0413">Isomerase</keyword>
<dbReference type="NCBIfam" id="TIGR00419">
    <property type="entry name" value="tim"/>
    <property type="match status" value="1"/>
</dbReference>
<sequence>MKVCVGNWKMNGSTGLLNEMVEKLNQKRYTRVEVVIAPPFTHLKKASETLDKRYSVCAQSLCGLSEEGSFTGAVGTSLLKDVGVHHVIIGHSERVKHFGEETKTFLQATVTALKNGLAVIYCVGESEVDREEERTMEVIKHTMNALISTLHKEGVWELRGKLTVAYEPLWAIGSGATPTVAEIEAVQLGIKSTLPWDAPVLYGGSVTSANTEELLSVKGLGGFLIGKSSLSDDFFKICDICNGQETVSQGPGP</sequence>
<evidence type="ECO:0000313" key="5">
    <source>
        <dbReference type="EMBL" id="OAG29186.1"/>
    </source>
</evidence>
<comment type="pathway">
    <text evidence="4">Carbohydrate degradation; glycolysis; D-glyceraldehyde 3-phosphate from glycerone phosphate: step 1/1.</text>
</comment>
<dbReference type="EMBL" id="LTDL01000041">
    <property type="protein sequence ID" value="OAG29186.1"/>
    <property type="molecule type" value="Genomic_DNA"/>
</dbReference>
<dbReference type="SUPFAM" id="SSF51351">
    <property type="entry name" value="Triosephosphate isomerase (TIM)"/>
    <property type="match status" value="1"/>
</dbReference>
<dbReference type="InterPro" id="IPR035990">
    <property type="entry name" value="TIM_sf"/>
</dbReference>
<dbReference type="CDD" id="cd00311">
    <property type="entry name" value="TIM"/>
    <property type="match status" value="1"/>
</dbReference>
<reference evidence="5 6" key="1">
    <citation type="submission" date="2016-02" db="EMBL/GenBank/DDBJ databases">
        <title>Discovery of a natural microsporidian pathogen with a broad tissue tropism in Caenorhabditis elegans.</title>
        <authorList>
            <person name="Luallen R.J."/>
            <person name="Reinke A.W."/>
            <person name="Tong L."/>
            <person name="Botts M.R."/>
            <person name="Felix M.-A."/>
            <person name="Troemel E.R."/>
        </authorList>
    </citation>
    <scope>NUCLEOTIDE SEQUENCE [LARGE SCALE GENOMIC DNA]</scope>
    <source>
        <strain evidence="5 6">JUm2807</strain>
    </source>
</reference>
<proteinExistence type="inferred from homology"/>
<dbReference type="InterPro" id="IPR020861">
    <property type="entry name" value="Triosephosphate_isomerase_AS"/>
</dbReference>
<dbReference type="RefSeq" id="XP_067543865.1">
    <property type="nucleotide sequence ID" value="XM_067688677.1"/>
</dbReference>
<name>A0A177EBS8_9MICR</name>
<dbReference type="PROSITE" id="PS00171">
    <property type="entry name" value="TIM_1"/>
    <property type="match status" value="1"/>
</dbReference>
<dbReference type="PANTHER" id="PTHR21139:SF42">
    <property type="entry name" value="TRIOSEPHOSPHATE ISOMERASE"/>
    <property type="match status" value="1"/>
</dbReference>
<gene>
    <name evidence="5" type="ORF">NEDG_01259</name>
</gene>
<dbReference type="STRING" id="1805483.A0A177EBS8"/>
<dbReference type="OrthoDB" id="6715177at2759"/>
<dbReference type="GO" id="GO:0046166">
    <property type="term" value="P:glyceraldehyde-3-phosphate biosynthetic process"/>
    <property type="evidence" value="ECO:0007669"/>
    <property type="project" value="TreeGrafter"/>
</dbReference>
<dbReference type="Pfam" id="PF00121">
    <property type="entry name" value="TIM"/>
    <property type="match status" value="1"/>
</dbReference>
<dbReference type="GO" id="GO:0006094">
    <property type="term" value="P:gluconeogenesis"/>
    <property type="evidence" value="ECO:0007669"/>
    <property type="project" value="UniProtKB-UniPathway"/>
</dbReference>
<dbReference type="InterPro" id="IPR000652">
    <property type="entry name" value="Triosephosphate_isomerase"/>
</dbReference>
<evidence type="ECO:0000313" key="6">
    <source>
        <dbReference type="Proteomes" id="UP000185944"/>
    </source>
</evidence>
<dbReference type="PROSITE" id="PS51440">
    <property type="entry name" value="TIM_2"/>
    <property type="match status" value="1"/>
</dbReference>
<dbReference type="Proteomes" id="UP000185944">
    <property type="component" value="Unassembled WGS sequence"/>
</dbReference>
<keyword evidence="6" id="KW-1185">Reference proteome</keyword>
<evidence type="ECO:0000256" key="4">
    <source>
        <dbReference type="RuleBase" id="RU363013"/>
    </source>
</evidence>
<dbReference type="GO" id="GO:0004807">
    <property type="term" value="F:triose-phosphate isomerase activity"/>
    <property type="evidence" value="ECO:0007669"/>
    <property type="project" value="UniProtKB-EC"/>
</dbReference>
<dbReference type="VEuPathDB" id="MicrosporidiaDB:NEDG_01259"/>
<accession>A0A177EBS8</accession>
<dbReference type="InterPro" id="IPR013785">
    <property type="entry name" value="Aldolase_TIM"/>
</dbReference>
<dbReference type="AlphaFoldDB" id="A0A177EBS8"/>